<dbReference type="InterPro" id="IPR035518">
    <property type="entry name" value="DPG_synthase"/>
</dbReference>
<comment type="subcellular location">
    <subcellularLocation>
        <location evidence="1">Endoplasmic reticulum membrane</location>
        <topology evidence="1">Single-pass membrane protein</topology>
    </subcellularLocation>
</comment>
<evidence type="ECO:0000256" key="3">
    <source>
        <dbReference type="ARBA" id="ARBA00006739"/>
    </source>
</evidence>
<evidence type="ECO:0000256" key="11">
    <source>
        <dbReference type="ARBA" id="ARBA00023136"/>
    </source>
</evidence>
<evidence type="ECO:0000313" key="14">
    <source>
        <dbReference type="Proteomes" id="UP000887565"/>
    </source>
</evidence>
<evidence type="ECO:0000256" key="10">
    <source>
        <dbReference type="ARBA" id="ARBA00022989"/>
    </source>
</evidence>
<evidence type="ECO:0000259" key="13">
    <source>
        <dbReference type="Pfam" id="PF00535"/>
    </source>
</evidence>
<keyword evidence="7" id="KW-0812">Transmembrane</keyword>
<organism evidence="14 15">
    <name type="scientific">Romanomermis culicivorax</name>
    <name type="common">Nematode worm</name>
    <dbReference type="NCBI Taxonomy" id="13658"/>
    <lineage>
        <taxon>Eukaryota</taxon>
        <taxon>Metazoa</taxon>
        <taxon>Ecdysozoa</taxon>
        <taxon>Nematoda</taxon>
        <taxon>Enoplea</taxon>
        <taxon>Dorylaimia</taxon>
        <taxon>Mermithida</taxon>
        <taxon>Mermithoidea</taxon>
        <taxon>Mermithidae</taxon>
        <taxon>Romanomermis</taxon>
    </lineage>
</organism>
<dbReference type="CDD" id="cd04188">
    <property type="entry name" value="DPG_synthase"/>
    <property type="match status" value="1"/>
</dbReference>
<dbReference type="GO" id="GO:0005789">
    <property type="term" value="C:endoplasmic reticulum membrane"/>
    <property type="evidence" value="ECO:0007669"/>
    <property type="project" value="UniProtKB-SubCell"/>
</dbReference>
<keyword evidence="5" id="KW-0328">Glycosyltransferase</keyword>
<name>A0A915IS51_ROMCU</name>
<evidence type="ECO:0000256" key="6">
    <source>
        <dbReference type="ARBA" id="ARBA00022679"/>
    </source>
</evidence>
<dbReference type="GO" id="GO:0004581">
    <property type="term" value="F:dolichyl-phosphate beta-glucosyltransferase activity"/>
    <property type="evidence" value="ECO:0007669"/>
    <property type="project" value="UniProtKB-EC"/>
</dbReference>
<dbReference type="Gene3D" id="3.90.550.10">
    <property type="entry name" value="Spore Coat Polysaccharide Biosynthesis Protein SpsA, Chain A"/>
    <property type="match status" value="1"/>
</dbReference>
<dbReference type="WBParaSite" id="nRc.2.0.1.t17028-RA">
    <property type="protein sequence ID" value="nRc.2.0.1.t17028-RA"/>
    <property type="gene ID" value="nRc.2.0.1.g17028"/>
</dbReference>
<dbReference type="SUPFAM" id="SSF53448">
    <property type="entry name" value="Nucleotide-diphospho-sugar transferases"/>
    <property type="match status" value="1"/>
</dbReference>
<evidence type="ECO:0000256" key="5">
    <source>
        <dbReference type="ARBA" id="ARBA00022676"/>
    </source>
</evidence>
<keyword evidence="14" id="KW-1185">Reference proteome</keyword>
<comment type="pathway">
    <text evidence="2">Protein modification; protein glycosylation.</text>
</comment>
<evidence type="ECO:0000256" key="4">
    <source>
        <dbReference type="ARBA" id="ARBA00012583"/>
    </source>
</evidence>
<evidence type="ECO:0000256" key="9">
    <source>
        <dbReference type="ARBA" id="ARBA00022968"/>
    </source>
</evidence>
<dbReference type="PANTHER" id="PTHR10859:SF91">
    <property type="entry name" value="DOLICHYL-PHOSPHATE BETA-GLUCOSYLTRANSFERASE"/>
    <property type="match status" value="1"/>
</dbReference>
<keyword evidence="11" id="KW-0472">Membrane</keyword>
<dbReference type="Proteomes" id="UP000887565">
    <property type="component" value="Unplaced"/>
</dbReference>
<sequence length="225" mass="26131">NTTKLALSYSKRLGAEKLRVITLKRNRGKGGAVRLGFWAARGRRLLFADADGATRFSDFDKLDEKMDEISSIRTAMQKDVDFQLEENEAIVVGSRAHMEKESIVERSLFRTVLMFGFHFLVWLFCVKTIRDTQCGFKLFTRSSVRVLFWNLHIERWAFDVELLFLAEKLKIPINEVPVTWHEVAGSKLTPLAASCEMARDLFMIWFRYFTCIWTIDLKAKDYGVE</sequence>
<keyword evidence="6" id="KW-0808">Transferase</keyword>
<evidence type="ECO:0000256" key="2">
    <source>
        <dbReference type="ARBA" id="ARBA00004922"/>
    </source>
</evidence>
<keyword evidence="8" id="KW-0256">Endoplasmic reticulum</keyword>
<proteinExistence type="inferred from homology"/>
<dbReference type="OMA" id="SCEMARD"/>
<accession>A0A915IS51</accession>
<evidence type="ECO:0000313" key="15">
    <source>
        <dbReference type="WBParaSite" id="nRc.2.0.1.t17028-RA"/>
    </source>
</evidence>
<dbReference type="InterPro" id="IPR029044">
    <property type="entry name" value="Nucleotide-diphossugar_trans"/>
</dbReference>
<evidence type="ECO:0000256" key="8">
    <source>
        <dbReference type="ARBA" id="ARBA00022824"/>
    </source>
</evidence>
<dbReference type="GO" id="GO:0006487">
    <property type="term" value="P:protein N-linked glycosylation"/>
    <property type="evidence" value="ECO:0007669"/>
    <property type="project" value="TreeGrafter"/>
</dbReference>
<dbReference type="AlphaFoldDB" id="A0A915IS51"/>
<evidence type="ECO:0000256" key="1">
    <source>
        <dbReference type="ARBA" id="ARBA00004389"/>
    </source>
</evidence>
<keyword evidence="9" id="KW-0735">Signal-anchor</keyword>
<comment type="catalytic activity">
    <reaction evidence="12">
        <text>a di-trans,poly-cis-dolichyl phosphate + UDP-alpha-D-glucose = a di-trans,poly-cis-dolichyl beta-D-glucosyl phosphate + UDP</text>
        <dbReference type="Rhea" id="RHEA:15401"/>
        <dbReference type="Rhea" id="RHEA-COMP:19498"/>
        <dbReference type="Rhea" id="RHEA-COMP:19502"/>
        <dbReference type="ChEBI" id="CHEBI:57525"/>
        <dbReference type="ChEBI" id="CHEBI:57683"/>
        <dbReference type="ChEBI" id="CHEBI:58223"/>
        <dbReference type="ChEBI" id="CHEBI:58885"/>
        <dbReference type="EC" id="2.4.1.117"/>
    </reaction>
    <physiologicalReaction direction="left-to-right" evidence="12">
        <dbReference type="Rhea" id="RHEA:15402"/>
    </physiologicalReaction>
</comment>
<reference evidence="15" key="1">
    <citation type="submission" date="2022-11" db="UniProtKB">
        <authorList>
            <consortium name="WormBaseParasite"/>
        </authorList>
    </citation>
    <scope>IDENTIFICATION</scope>
</reference>
<comment type="similarity">
    <text evidence="3">Belongs to the glycosyltransferase 2 family.</text>
</comment>
<dbReference type="PANTHER" id="PTHR10859">
    <property type="entry name" value="GLYCOSYL TRANSFERASE"/>
    <property type="match status" value="1"/>
</dbReference>
<dbReference type="Pfam" id="PF00535">
    <property type="entry name" value="Glycos_transf_2"/>
    <property type="match status" value="1"/>
</dbReference>
<evidence type="ECO:0000256" key="7">
    <source>
        <dbReference type="ARBA" id="ARBA00022692"/>
    </source>
</evidence>
<protein>
    <recommendedName>
        <fullName evidence="4">dolichyl-phosphate beta-glucosyltransferase</fullName>
        <ecNumber evidence="4">2.4.1.117</ecNumber>
    </recommendedName>
</protein>
<dbReference type="EC" id="2.4.1.117" evidence="4"/>
<feature type="domain" description="Glycosyltransferase 2-like" evidence="13">
    <location>
        <begin position="1"/>
        <end position="68"/>
    </location>
</feature>
<dbReference type="InterPro" id="IPR001173">
    <property type="entry name" value="Glyco_trans_2-like"/>
</dbReference>
<evidence type="ECO:0000256" key="12">
    <source>
        <dbReference type="ARBA" id="ARBA00045097"/>
    </source>
</evidence>
<keyword evidence="10" id="KW-1133">Transmembrane helix</keyword>